<reference evidence="1 2" key="1">
    <citation type="submission" date="2019-01" db="EMBL/GenBank/DDBJ databases">
        <authorList>
            <person name="Brito A."/>
        </authorList>
    </citation>
    <scope>NUCLEOTIDE SEQUENCE [LARGE SCALE GENOMIC DNA]</scope>
    <source>
        <strain evidence="1">1</strain>
    </source>
</reference>
<keyword evidence="2" id="KW-1185">Reference proteome</keyword>
<evidence type="ECO:0000313" key="2">
    <source>
        <dbReference type="Proteomes" id="UP000320055"/>
    </source>
</evidence>
<protein>
    <submittedName>
        <fullName evidence="1">Uncharacterized protein</fullName>
    </submittedName>
</protein>
<sequence length="145" mass="16562">MLFLCQKLLFRLRKSSLLIAITTLISVLILQSSTYPAERIKFNYSLLGFIDFDLENWGLFGYSIRGTTSLSLAVAELNYSQLQQDYNETLNLTNISILDRCRALEIEERNLSLQEERIAAAFLFVPFGKSLFGETELNKVTIPIL</sequence>
<organism evidence="1 2">
    <name type="scientific">Hyella patelloides LEGE 07179</name>
    <dbReference type="NCBI Taxonomy" id="945734"/>
    <lineage>
        <taxon>Bacteria</taxon>
        <taxon>Bacillati</taxon>
        <taxon>Cyanobacteriota</taxon>
        <taxon>Cyanophyceae</taxon>
        <taxon>Pleurocapsales</taxon>
        <taxon>Hyellaceae</taxon>
        <taxon>Hyella</taxon>
    </lineage>
</organism>
<accession>A0A563VQY0</accession>
<evidence type="ECO:0000313" key="1">
    <source>
        <dbReference type="EMBL" id="VEP13804.1"/>
    </source>
</evidence>
<dbReference type="Proteomes" id="UP000320055">
    <property type="component" value="Unassembled WGS sequence"/>
</dbReference>
<dbReference type="EMBL" id="CAACVJ010000135">
    <property type="protein sequence ID" value="VEP13804.1"/>
    <property type="molecule type" value="Genomic_DNA"/>
</dbReference>
<proteinExistence type="predicted"/>
<name>A0A563VQY0_9CYAN</name>
<dbReference type="AlphaFoldDB" id="A0A563VQY0"/>
<gene>
    <name evidence="1" type="ORF">H1P_220045</name>
</gene>